<comment type="catalytic activity">
    <reaction evidence="18">
        <text>L-seryl-[protein] + ATP = O-phospho-L-seryl-[protein] + ADP + H(+)</text>
        <dbReference type="Rhea" id="RHEA:17989"/>
        <dbReference type="Rhea" id="RHEA-COMP:9863"/>
        <dbReference type="Rhea" id="RHEA-COMP:11604"/>
        <dbReference type="ChEBI" id="CHEBI:15378"/>
        <dbReference type="ChEBI" id="CHEBI:29999"/>
        <dbReference type="ChEBI" id="CHEBI:30616"/>
        <dbReference type="ChEBI" id="CHEBI:83421"/>
        <dbReference type="ChEBI" id="CHEBI:456216"/>
        <dbReference type="EC" id="2.7.11.1"/>
    </reaction>
</comment>
<evidence type="ECO:0000256" key="13">
    <source>
        <dbReference type="ARBA" id="ARBA00022989"/>
    </source>
</evidence>
<feature type="transmembrane region" description="Helical" evidence="20">
    <location>
        <begin position="7"/>
        <end position="25"/>
    </location>
</feature>
<evidence type="ECO:0000256" key="6">
    <source>
        <dbReference type="ARBA" id="ARBA00022679"/>
    </source>
</evidence>
<dbReference type="InterPro" id="IPR021720">
    <property type="entry name" value="Malectin_dom"/>
</dbReference>
<keyword evidence="7 20" id="KW-0812">Transmembrane</keyword>
<name>A0AAW1IHB7_SAPOF</name>
<dbReference type="SUPFAM" id="SSF56112">
    <property type="entry name" value="Protein kinase-like (PK-like)"/>
    <property type="match status" value="1"/>
</dbReference>
<evidence type="ECO:0000256" key="12">
    <source>
        <dbReference type="ARBA" id="ARBA00022840"/>
    </source>
</evidence>
<comment type="catalytic activity">
    <reaction evidence="17">
        <text>L-threonyl-[protein] + ATP = O-phospho-L-threonyl-[protein] + ADP + H(+)</text>
        <dbReference type="Rhea" id="RHEA:46608"/>
        <dbReference type="Rhea" id="RHEA-COMP:11060"/>
        <dbReference type="Rhea" id="RHEA-COMP:11605"/>
        <dbReference type="ChEBI" id="CHEBI:15378"/>
        <dbReference type="ChEBI" id="CHEBI:30013"/>
        <dbReference type="ChEBI" id="CHEBI:30616"/>
        <dbReference type="ChEBI" id="CHEBI:61977"/>
        <dbReference type="ChEBI" id="CHEBI:456216"/>
        <dbReference type="EC" id="2.7.11.1"/>
    </reaction>
</comment>
<evidence type="ECO:0000256" key="17">
    <source>
        <dbReference type="ARBA" id="ARBA00047899"/>
    </source>
</evidence>
<evidence type="ECO:0000256" key="7">
    <source>
        <dbReference type="ARBA" id="ARBA00022692"/>
    </source>
</evidence>
<feature type="transmembrane region" description="Helical" evidence="20">
    <location>
        <begin position="335"/>
        <end position="356"/>
    </location>
</feature>
<protein>
    <recommendedName>
        <fullName evidence="2">non-specific serine/threonine protein kinase</fullName>
        <ecNumber evidence="2">2.7.11.1</ecNumber>
    </recommendedName>
</protein>
<dbReference type="GO" id="GO:0016020">
    <property type="term" value="C:membrane"/>
    <property type="evidence" value="ECO:0007669"/>
    <property type="project" value="UniProtKB-SubCell"/>
</dbReference>
<keyword evidence="5" id="KW-0433">Leucine-rich repeat</keyword>
<dbReference type="AlphaFoldDB" id="A0AAW1IHB7"/>
<evidence type="ECO:0000256" key="3">
    <source>
        <dbReference type="ARBA" id="ARBA00022527"/>
    </source>
</evidence>
<evidence type="ECO:0000256" key="15">
    <source>
        <dbReference type="ARBA" id="ARBA00023170"/>
    </source>
</evidence>
<keyword evidence="10" id="KW-0547">Nucleotide-binding</keyword>
<feature type="compositionally biased region" description="Low complexity" evidence="19">
    <location>
        <begin position="924"/>
        <end position="940"/>
    </location>
</feature>
<evidence type="ECO:0000256" key="18">
    <source>
        <dbReference type="ARBA" id="ARBA00048679"/>
    </source>
</evidence>
<dbReference type="Gene3D" id="3.30.200.20">
    <property type="entry name" value="Phosphorylase Kinase, domain 1"/>
    <property type="match status" value="1"/>
</dbReference>
<evidence type="ECO:0000256" key="19">
    <source>
        <dbReference type="SAM" id="MobiDB-lite"/>
    </source>
</evidence>
<evidence type="ECO:0000256" key="4">
    <source>
        <dbReference type="ARBA" id="ARBA00022553"/>
    </source>
</evidence>
<dbReference type="PANTHER" id="PTHR48006">
    <property type="entry name" value="LEUCINE-RICH REPEAT-CONTAINING PROTEIN DDB_G0281931-RELATED"/>
    <property type="match status" value="1"/>
</dbReference>
<evidence type="ECO:0000256" key="14">
    <source>
        <dbReference type="ARBA" id="ARBA00023136"/>
    </source>
</evidence>
<dbReference type="InterPro" id="IPR001611">
    <property type="entry name" value="Leu-rich_rpt"/>
</dbReference>
<organism evidence="22 23">
    <name type="scientific">Saponaria officinalis</name>
    <name type="common">Common soapwort</name>
    <name type="synonym">Lychnis saponaria</name>
    <dbReference type="NCBI Taxonomy" id="3572"/>
    <lineage>
        <taxon>Eukaryota</taxon>
        <taxon>Viridiplantae</taxon>
        <taxon>Streptophyta</taxon>
        <taxon>Embryophyta</taxon>
        <taxon>Tracheophyta</taxon>
        <taxon>Spermatophyta</taxon>
        <taxon>Magnoliopsida</taxon>
        <taxon>eudicotyledons</taxon>
        <taxon>Gunneridae</taxon>
        <taxon>Pentapetalae</taxon>
        <taxon>Caryophyllales</taxon>
        <taxon>Caryophyllaceae</taxon>
        <taxon>Caryophylleae</taxon>
        <taxon>Saponaria</taxon>
    </lineage>
</organism>
<evidence type="ECO:0000256" key="8">
    <source>
        <dbReference type="ARBA" id="ARBA00022729"/>
    </source>
</evidence>
<sequence>MVVFLPLNFLQMIFLLSFIIFYNFGAKFGCFAQLIPEDEVKTLQIISDKLKNTYWENVSQNSCTDGGASLNQMITTTILSNVTCDCSFNSSTICHVTNIHLKGLNLSGVLPEEFGDLTHLTEIDLSRNFISGKIPKSFARIPLITLALMGNRNSGPIPDEIGQIITLQKLSVEDNQFIGAIPKTLGNLKNLQVLVLAANFFNGTLPETFANLKNLTELRLNGNAFSGKIPEFLGNLTNITTLDVQGTSMEGPIPSSLSAMTNMQILRISDLNTASLAFPNLTDMTKLKELVLRNCSIIGRVPDYIGNLMNLKLIDLSYNQLSGPVPNSLQNLKNLAYMFLTNNSFSVMCLIIILRVHHQLAASSQMYHSLSVNCGGTKKKFEGNEYEEDSTPGGSSTFFASGGENWAYSSTGTFLYNKAANFRAMEMSNPNVKGIYQTARLAPLSLKYYGLCLRQGSYTVKLHFAEIMYSNDHNFSSLGRRFFDVSIQGKVMLKDFDISAAAGGAGRAVTQKFENVFVSDSTLEIFLYWAGCGTTALPMRGVYGPLISGISVTPNFNVSSGLSAGAIAGIVLASFAIFVSFLVVLRMRGYLGGKDDENEEFQRLGTAYFSLKQIKTATNEFSIRNKIGEGGFGPVYKGVLPDGKIIAVKQLSSKSKQGNREFVNEIGMISALQHPNLVKLYGCCIEGKELLLVYEYMENNSLARSLFGKEDLKLRLDWPTRRRICLGIAKGLAYLHEESRLKIVYEKRFQQPTQACVAYCPTCSCCASTIHSTSDLTKEHLGYMAPEYAMRGYLTDKADVYSFGVVVLEIVSGTSNTSYRPKEEFVYLLDWAYVLQEQGSLLELVDPTLGPNYQKVEALTLLNLALLCTNPSPTLRPTMSSVVSMIDGKIPVQAPIVKRNGTRIDEDAVRRKTFERLSQDHHSLVSMSSSSSSSQPQRSMSMDDVHEKSPPMSARLLPNVDEIERDEIV</sequence>
<keyword evidence="15" id="KW-0675">Receptor</keyword>
<keyword evidence="16" id="KW-0325">Glycoprotein</keyword>
<evidence type="ECO:0000259" key="21">
    <source>
        <dbReference type="PROSITE" id="PS50011"/>
    </source>
</evidence>
<evidence type="ECO:0000256" key="10">
    <source>
        <dbReference type="ARBA" id="ARBA00022741"/>
    </source>
</evidence>
<evidence type="ECO:0000256" key="1">
    <source>
        <dbReference type="ARBA" id="ARBA00004479"/>
    </source>
</evidence>
<dbReference type="InterPro" id="IPR051824">
    <property type="entry name" value="LRR_Rcpt-Like_S/T_Kinase"/>
</dbReference>
<keyword evidence="8" id="KW-0732">Signal</keyword>
<comment type="caution">
    <text evidence="22">The sequence shown here is derived from an EMBL/GenBank/DDBJ whole genome shotgun (WGS) entry which is preliminary data.</text>
</comment>
<evidence type="ECO:0000256" key="2">
    <source>
        <dbReference type="ARBA" id="ARBA00012513"/>
    </source>
</evidence>
<reference evidence="22" key="1">
    <citation type="submission" date="2024-03" db="EMBL/GenBank/DDBJ databases">
        <title>WGS assembly of Saponaria officinalis var. Norfolk2.</title>
        <authorList>
            <person name="Jenkins J."/>
            <person name="Shu S."/>
            <person name="Grimwood J."/>
            <person name="Barry K."/>
            <person name="Goodstein D."/>
            <person name="Schmutz J."/>
            <person name="Leebens-Mack J."/>
            <person name="Osbourn A."/>
        </authorList>
    </citation>
    <scope>NUCLEOTIDE SEQUENCE [LARGE SCALE GENOMIC DNA]</scope>
    <source>
        <strain evidence="22">JIC</strain>
    </source>
</reference>
<keyword evidence="13 20" id="KW-1133">Transmembrane helix</keyword>
<keyword evidence="14 20" id="KW-0472">Membrane</keyword>
<accession>A0AAW1IHB7</accession>
<dbReference type="InterPro" id="IPR001245">
    <property type="entry name" value="Ser-Thr/Tyr_kinase_cat_dom"/>
</dbReference>
<dbReference type="InterPro" id="IPR032675">
    <property type="entry name" value="LRR_dom_sf"/>
</dbReference>
<keyword evidence="3" id="KW-0723">Serine/threonine-protein kinase</keyword>
<dbReference type="PROSITE" id="PS50011">
    <property type="entry name" value="PROTEIN_KINASE_DOM"/>
    <property type="match status" value="1"/>
</dbReference>
<evidence type="ECO:0000256" key="9">
    <source>
        <dbReference type="ARBA" id="ARBA00022737"/>
    </source>
</evidence>
<gene>
    <name evidence="22" type="ORF">RND81_09G007800</name>
</gene>
<dbReference type="FunFam" id="3.80.10.10:FF:000041">
    <property type="entry name" value="LRR receptor-like serine/threonine-protein kinase ERECTA"/>
    <property type="match status" value="1"/>
</dbReference>
<evidence type="ECO:0000256" key="11">
    <source>
        <dbReference type="ARBA" id="ARBA00022777"/>
    </source>
</evidence>
<keyword evidence="6" id="KW-0808">Transferase</keyword>
<dbReference type="Gene3D" id="2.60.120.430">
    <property type="entry name" value="Galactose-binding lectin"/>
    <property type="match status" value="1"/>
</dbReference>
<dbReference type="Pfam" id="PF00560">
    <property type="entry name" value="LRR_1"/>
    <property type="match status" value="1"/>
</dbReference>
<comment type="subcellular location">
    <subcellularLocation>
        <location evidence="1">Membrane</location>
        <topology evidence="1">Single-pass type I membrane protein</topology>
    </subcellularLocation>
</comment>
<dbReference type="GO" id="GO:0005524">
    <property type="term" value="F:ATP binding"/>
    <property type="evidence" value="ECO:0007669"/>
    <property type="project" value="UniProtKB-KW"/>
</dbReference>
<evidence type="ECO:0000313" key="23">
    <source>
        <dbReference type="Proteomes" id="UP001443914"/>
    </source>
</evidence>
<dbReference type="EMBL" id="JBDFQZ010000009">
    <property type="protein sequence ID" value="KAK9688741.1"/>
    <property type="molecule type" value="Genomic_DNA"/>
</dbReference>
<dbReference type="Pfam" id="PF07714">
    <property type="entry name" value="PK_Tyr_Ser-Thr"/>
    <property type="match status" value="2"/>
</dbReference>
<evidence type="ECO:0000313" key="22">
    <source>
        <dbReference type="EMBL" id="KAK9688741.1"/>
    </source>
</evidence>
<dbReference type="Gene3D" id="1.10.510.10">
    <property type="entry name" value="Transferase(Phosphotransferase) domain 1"/>
    <property type="match status" value="1"/>
</dbReference>
<dbReference type="GO" id="GO:0004674">
    <property type="term" value="F:protein serine/threonine kinase activity"/>
    <property type="evidence" value="ECO:0007669"/>
    <property type="project" value="UniProtKB-KW"/>
</dbReference>
<dbReference type="PANTHER" id="PTHR48006:SF60">
    <property type="entry name" value="PROTEIN KINASE DOMAIN-CONTAINING PROTEIN"/>
    <property type="match status" value="1"/>
</dbReference>
<evidence type="ECO:0000256" key="16">
    <source>
        <dbReference type="ARBA" id="ARBA00023180"/>
    </source>
</evidence>
<feature type="region of interest" description="Disordered" evidence="19">
    <location>
        <begin position="918"/>
        <end position="969"/>
    </location>
</feature>
<keyword evidence="12" id="KW-0067">ATP-binding</keyword>
<dbReference type="Gene3D" id="3.80.10.10">
    <property type="entry name" value="Ribonuclease Inhibitor"/>
    <property type="match status" value="3"/>
</dbReference>
<keyword evidence="9" id="KW-0677">Repeat</keyword>
<dbReference type="EC" id="2.7.11.1" evidence="2"/>
<dbReference type="Pfam" id="PF13855">
    <property type="entry name" value="LRR_8"/>
    <property type="match status" value="2"/>
</dbReference>
<proteinExistence type="predicted"/>
<dbReference type="SUPFAM" id="SSF52058">
    <property type="entry name" value="L domain-like"/>
    <property type="match status" value="1"/>
</dbReference>
<dbReference type="InterPro" id="IPR000719">
    <property type="entry name" value="Prot_kinase_dom"/>
</dbReference>
<dbReference type="FunFam" id="3.30.200.20:FF:000217">
    <property type="entry name" value="probable LRR receptor-like serine/threonine-protein kinase At1g53430"/>
    <property type="match status" value="1"/>
</dbReference>
<feature type="domain" description="Protein kinase" evidence="21">
    <location>
        <begin position="621"/>
        <end position="897"/>
    </location>
</feature>
<evidence type="ECO:0000256" key="20">
    <source>
        <dbReference type="SAM" id="Phobius"/>
    </source>
</evidence>
<keyword evidence="11" id="KW-0418">Kinase</keyword>
<feature type="transmembrane region" description="Helical" evidence="20">
    <location>
        <begin position="525"/>
        <end position="543"/>
    </location>
</feature>
<dbReference type="Pfam" id="PF11721">
    <property type="entry name" value="Malectin"/>
    <property type="match status" value="1"/>
</dbReference>
<dbReference type="FunFam" id="2.60.120.430:FF:000004">
    <property type="entry name" value="Putative leucine-rich repeat receptor-like serine/threonine-protein kinase"/>
    <property type="match status" value="1"/>
</dbReference>
<keyword evidence="4" id="KW-0597">Phosphoprotein</keyword>
<feature type="transmembrane region" description="Helical" evidence="20">
    <location>
        <begin position="563"/>
        <end position="585"/>
    </location>
</feature>
<dbReference type="Proteomes" id="UP001443914">
    <property type="component" value="Unassembled WGS sequence"/>
</dbReference>
<keyword evidence="23" id="KW-1185">Reference proteome</keyword>
<evidence type="ECO:0000256" key="5">
    <source>
        <dbReference type="ARBA" id="ARBA00022614"/>
    </source>
</evidence>
<dbReference type="InterPro" id="IPR011009">
    <property type="entry name" value="Kinase-like_dom_sf"/>
</dbReference>